<sequence>MVDYNRDTVPNKDITLGGERVNIPFPCDCVNGDFLAHNFSYDVQNGDTYASVVGSNYANLTNVQWLRNFNTYPPNSIHDTGTLNDKYLQKVHFSKHGIPLPEFMQIDDLEGAVLVFLPGVFEINHLHDKLAASYRFGGPSSDWLTPLHSLVASTEQKKENRYNPQKKLSSMVEDWISQANARQRQGRAGRVRPGICFRWYTRYRFEKLMRPYQFYDKHDNGAVHVNTILFKMESEYCIPLPLIGSASSHDPTGSRTFSLEFGLYNHTFPSRPTSSLQANRCGIEKTVGNEKHISRNLKEERKGKAQELEDSNKRARLLEDQKDDLDHILLASTSVIKTRKEELKKAEYRICELGRLLDKSLMDKKEIKLDFEAQIRDLREALKKCEEKLSREILQKEEAERNCHHLRYQLEEATRRFAVLESQEG</sequence>
<feature type="coiled-coil region" evidence="3">
    <location>
        <begin position="368"/>
        <end position="416"/>
    </location>
</feature>
<dbReference type="Gene3D" id="3.40.50.300">
    <property type="entry name" value="P-loop containing nucleotide triphosphate hydrolases"/>
    <property type="match status" value="1"/>
</dbReference>
<dbReference type="PANTHER" id="PTHR18934">
    <property type="entry name" value="ATP-DEPENDENT RNA HELICASE"/>
    <property type="match status" value="1"/>
</dbReference>
<evidence type="ECO:0000313" key="4">
    <source>
        <dbReference type="EMBL" id="KAI5422818.1"/>
    </source>
</evidence>
<proteinExistence type="predicted"/>
<accession>A0A9D4XK31</accession>
<evidence type="ECO:0000256" key="2">
    <source>
        <dbReference type="ARBA" id="ARBA00047984"/>
    </source>
</evidence>
<organism evidence="4 5">
    <name type="scientific">Pisum sativum</name>
    <name type="common">Garden pea</name>
    <name type="synonym">Lathyrus oleraceus</name>
    <dbReference type="NCBI Taxonomy" id="3888"/>
    <lineage>
        <taxon>Eukaryota</taxon>
        <taxon>Viridiplantae</taxon>
        <taxon>Streptophyta</taxon>
        <taxon>Embryophyta</taxon>
        <taxon>Tracheophyta</taxon>
        <taxon>Spermatophyta</taxon>
        <taxon>Magnoliopsida</taxon>
        <taxon>eudicotyledons</taxon>
        <taxon>Gunneridae</taxon>
        <taxon>Pentapetalae</taxon>
        <taxon>rosids</taxon>
        <taxon>fabids</taxon>
        <taxon>Fabales</taxon>
        <taxon>Fabaceae</taxon>
        <taxon>Papilionoideae</taxon>
        <taxon>50 kb inversion clade</taxon>
        <taxon>NPAAA clade</taxon>
        <taxon>Hologalegina</taxon>
        <taxon>IRL clade</taxon>
        <taxon>Fabeae</taxon>
        <taxon>Lathyrus</taxon>
    </lineage>
</organism>
<evidence type="ECO:0000256" key="3">
    <source>
        <dbReference type="SAM" id="Coils"/>
    </source>
</evidence>
<dbReference type="EC" id="3.6.4.13" evidence="1"/>
<dbReference type="PANTHER" id="PTHR18934:SF246">
    <property type="entry name" value="DEXH-BOX ATP-DEPENDENT RNA HELICASE DEXH4, CHLOROPLASTIC-RELATED"/>
    <property type="match status" value="1"/>
</dbReference>
<dbReference type="SUPFAM" id="SSF52540">
    <property type="entry name" value="P-loop containing nucleoside triphosphate hydrolases"/>
    <property type="match status" value="1"/>
</dbReference>
<comment type="catalytic activity">
    <reaction evidence="2">
        <text>ATP + H2O = ADP + phosphate + H(+)</text>
        <dbReference type="Rhea" id="RHEA:13065"/>
        <dbReference type="ChEBI" id="CHEBI:15377"/>
        <dbReference type="ChEBI" id="CHEBI:15378"/>
        <dbReference type="ChEBI" id="CHEBI:30616"/>
        <dbReference type="ChEBI" id="CHEBI:43474"/>
        <dbReference type="ChEBI" id="CHEBI:456216"/>
        <dbReference type="EC" id="3.6.4.13"/>
    </reaction>
</comment>
<evidence type="ECO:0000256" key="1">
    <source>
        <dbReference type="ARBA" id="ARBA00012552"/>
    </source>
</evidence>
<evidence type="ECO:0000313" key="5">
    <source>
        <dbReference type="Proteomes" id="UP001058974"/>
    </source>
</evidence>
<gene>
    <name evidence="4" type="ORF">KIW84_046008</name>
</gene>
<protein>
    <recommendedName>
        <fullName evidence="1">RNA helicase</fullName>
        <ecNumber evidence="1">3.6.4.13</ecNumber>
    </recommendedName>
</protein>
<dbReference type="GO" id="GO:0003724">
    <property type="term" value="F:RNA helicase activity"/>
    <property type="evidence" value="ECO:0007669"/>
    <property type="project" value="UniProtKB-EC"/>
</dbReference>
<dbReference type="Proteomes" id="UP001058974">
    <property type="component" value="Chromosome 4"/>
</dbReference>
<keyword evidence="3" id="KW-0175">Coiled coil</keyword>
<dbReference type="AlphaFoldDB" id="A0A9D4XK31"/>
<feature type="coiled-coil region" evidence="3">
    <location>
        <begin position="294"/>
        <end position="328"/>
    </location>
</feature>
<reference evidence="4 5" key="1">
    <citation type="journal article" date="2022" name="Nat. Genet.">
        <title>Improved pea reference genome and pan-genome highlight genomic features and evolutionary characteristics.</title>
        <authorList>
            <person name="Yang T."/>
            <person name="Liu R."/>
            <person name="Luo Y."/>
            <person name="Hu S."/>
            <person name="Wang D."/>
            <person name="Wang C."/>
            <person name="Pandey M.K."/>
            <person name="Ge S."/>
            <person name="Xu Q."/>
            <person name="Li N."/>
            <person name="Li G."/>
            <person name="Huang Y."/>
            <person name="Saxena R.K."/>
            <person name="Ji Y."/>
            <person name="Li M."/>
            <person name="Yan X."/>
            <person name="He Y."/>
            <person name="Liu Y."/>
            <person name="Wang X."/>
            <person name="Xiang C."/>
            <person name="Varshney R.K."/>
            <person name="Ding H."/>
            <person name="Gao S."/>
            <person name="Zong X."/>
        </authorList>
    </citation>
    <scope>NUCLEOTIDE SEQUENCE [LARGE SCALE GENOMIC DNA]</scope>
    <source>
        <strain evidence="4 5">cv. Zhongwan 6</strain>
    </source>
</reference>
<dbReference type="InterPro" id="IPR027417">
    <property type="entry name" value="P-loop_NTPase"/>
</dbReference>
<comment type="caution">
    <text evidence="4">The sequence shown here is derived from an EMBL/GenBank/DDBJ whole genome shotgun (WGS) entry which is preliminary data.</text>
</comment>
<dbReference type="CDD" id="cd18791">
    <property type="entry name" value="SF2_C_RHA"/>
    <property type="match status" value="1"/>
</dbReference>
<keyword evidence="5" id="KW-1185">Reference proteome</keyword>
<dbReference type="EMBL" id="JAMSHJ010000004">
    <property type="protein sequence ID" value="KAI5422818.1"/>
    <property type="molecule type" value="Genomic_DNA"/>
</dbReference>
<dbReference type="Gramene" id="Psat04G0600800-T1">
    <property type="protein sequence ID" value="KAI5422818.1"/>
    <property type="gene ID" value="KIW84_046008"/>
</dbReference>
<name>A0A9D4XK31_PEA</name>
<dbReference type="GO" id="GO:0003723">
    <property type="term" value="F:RNA binding"/>
    <property type="evidence" value="ECO:0007669"/>
    <property type="project" value="TreeGrafter"/>
</dbReference>